<reference evidence="1 2" key="2">
    <citation type="journal article" date="2022" name="Mol. Ecol. Resour.">
        <title>The genomes of chicory, endive, great burdock and yacon provide insights into Asteraceae paleo-polyploidization history and plant inulin production.</title>
        <authorList>
            <person name="Fan W."/>
            <person name="Wang S."/>
            <person name="Wang H."/>
            <person name="Wang A."/>
            <person name="Jiang F."/>
            <person name="Liu H."/>
            <person name="Zhao H."/>
            <person name="Xu D."/>
            <person name="Zhang Y."/>
        </authorList>
    </citation>
    <scope>NUCLEOTIDE SEQUENCE [LARGE SCALE GENOMIC DNA]</scope>
    <source>
        <strain evidence="2">cv. Punajuju</strain>
        <tissue evidence="1">Leaves</tissue>
    </source>
</reference>
<reference evidence="2" key="1">
    <citation type="journal article" date="2022" name="Mol. Ecol. Resour.">
        <title>The genomes of chicory, endive, great burdock and yacon provide insights into Asteraceae palaeo-polyploidization history and plant inulin production.</title>
        <authorList>
            <person name="Fan W."/>
            <person name="Wang S."/>
            <person name="Wang H."/>
            <person name="Wang A."/>
            <person name="Jiang F."/>
            <person name="Liu H."/>
            <person name="Zhao H."/>
            <person name="Xu D."/>
            <person name="Zhang Y."/>
        </authorList>
    </citation>
    <scope>NUCLEOTIDE SEQUENCE [LARGE SCALE GENOMIC DNA]</scope>
    <source>
        <strain evidence="2">cv. Punajuju</strain>
    </source>
</reference>
<name>A0ACB9AJA7_CICIN</name>
<keyword evidence="2" id="KW-1185">Reference proteome</keyword>
<accession>A0ACB9AJA7</accession>
<comment type="caution">
    <text evidence="1">The sequence shown here is derived from an EMBL/GenBank/DDBJ whole genome shotgun (WGS) entry which is preliminary data.</text>
</comment>
<sequence length="76" mass="9266">MIPGVSHEPRFLTRWAFKQPLSLSRLQEFKFLKWVFYQKQTLLEFNFLEVGSDQNQKSFVFASSFKKWELLRDWFG</sequence>
<proteinExistence type="predicted"/>
<gene>
    <name evidence="1" type="ORF">L2E82_40087</name>
</gene>
<dbReference type="Proteomes" id="UP001055811">
    <property type="component" value="Linkage Group LG07"/>
</dbReference>
<organism evidence="1 2">
    <name type="scientific">Cichorium intybus</name>
    <name type="common">Chicory</name>
    <dbReference type="NCBI Taxonomy" id="13427"/>
    <lineage>
        <taxon>Eukaryota</taxon>
        <taxon>Viridiplantae</taxon>
        <taxon>Streptophyta</taxon>
        <taxon>Embryophyta</taxon>
        <taxon>Tracheophyta</taxon>
        <taxon>Spermatophyta</taxon>
        <taxon>Magnoliopsida</taxon>
        <taxon>eudicotyledons</taxon>
        <taxon>Gunneridae</taxon>
        <taxon>Pentapetalae</taxon>
        <taxon>asterids</taxon>
        <taxon>campanulids</taxon>
        <taxon>Asterales</taxon>
        <taxon>Asteraceae</taxon>
        <taxon>Cichorioideae</taxon>
        <taxon>Cichorieae</taxon>
        <taxon>Cichoriinae</taxon>
        <taxon>Cichorium</taxon>
    </lineage>
</organism>
<evidence type="ECO:0000313" key="1">
    <source>
        <dbReference type="EMBL" id="KAI3710309.1"/>
    </source>
</evidence>
<evidence type="ECO:0000313" key="2">
    <source>
        <dbReference type="Proteomes" id="UP001055811"/>
    </source>
</evidence>
<dbReference type="EMBL" id="CM042015">
    <property type="protein sequence ID" value="KAI3710309.1"/>
    <property type="molecule type" value="Genomic_DNA"/>
</dbReference>
<protein>
    <submittedName>
        <fullName evidence="1">Uncharacterized protein</fullName>
    </submittedName>
</protein>